<dbReference type="FunFam" id="3.40.630.30:FF:000058">
    <property type="entry name" value="N-acetyltransferase (Nat5)"/>
    <property type="match status" value="1"/>
</dbReference>
<dbReference type="PANTHER" id="PTHR45910:SF1">
    <property type="entry name" value="N-ALPHA-ACETYLTRANSFERASE 20"/>
    <property type="match status" value="1"/>
</dbReference>
<feature type="region of interest" description="Disordered" evidence="3">
    <location>
        <begin position="242"/>
        <end position="281"/>
    </location>
</feature>
<dbReference type="InterPro" id="IPR000182">
    <property type="entry name" value="GNAT_dom"/>
</dbReference>
<evidence type="ECO:0000313" key="5">
    <source>
        <dbReference type="EMBL" id="RSL46304.1"/>
    </source>
</evidence>
<organism evidence="5 6">
    <name type="scientific">Fusarium duplospermum</name>
    <dbReference type="NCBI Taxonomy" id="1325734"/>
    <lineage>
        <taxon>Eukaryota</taxon>
        <taxon>Fungi</taxon>
        <taxon>Dikarya</taxon>
        <taxon>Ascomycota</taxon>
        <taxon>Pezizomycotina</taxon>
        <taxon>Sordariomycetes</taxon>
        <taxon>Hypocreomycetidae</taxon>
        <taxon>Hypocreales</taxon>
        <taxon>Nectriaceae</taxon>
        <taxon>Fusarium</taxon>
        <taxon>Fusarium solani species complex</taxon>
    </lineage>
</organism>
<dbReference type="Proteomes" id="UP000288168">
    <property type="component" value="Unassembled WGS sequence"/>
</dbReference>
<dbReference type="EMBL" id="NKCI01000241">
    <property type="protein sequence ID" value="RSL46304.1"/>
    <property type="molecule type" value="Genomic_DNA"/>
</dbReference>
<accession>A0A428NZM0</accession>
<comment type="caution">
    <text evidence="5">The sequence shown here is derived from an EMBL/GenBank/DDBJ whole genome shotgun (WGS) entry which is preliminary data.</text>
</comment>
<keyword evidence="2" id="KW-0012">Acyltransferase</keyword>
<evidence type="ECO:0000313" key="6">
    <source>
        <dbReference type="Proteomes" id="UP000288168"/>
    </source>
</evidence>
<feature type="compositionally biased region" description="Basic and acidic residues" evidence="3">
    <location>
        <begin position="251"/>
        <end position="281"/>
    </location>
</feature>
<keyword evidence="6" id="KW-1185">Reference proteome</keyword>
<protein>
    <recommendedName>
        <fullName evidence="4">N-acetyltransferase domain-containing protein</fullName>
    </recommendedName>
</protein>
<feature type="domain" description="N-acetyltransferase" evidence="4">
    <location>
        <begin position="93"/>
        <end position="258"/>
    </location>
</feature>
<dbReference type="GO" id="GO:0004596">
    <property type="term" value="F:protein-N-terminal amino-acid acetyltransferase activity"/>
    <property type="evidence" value="ECO:0007669"/>
    <property type="project" value="TreeGrafter"/>
</dbReference>
<dbReference type="AlphaFoldDB" id="A0A428NZM0"/>
<dbReference type="SUPFAM" id="SSF55729">
    <property type="entry name" value="Acyl-CoA N-acyltransferases (Nat)"/>
    <property type="match status" value="1"/>
</dbReference>
<dbReference type="PROSITE" id="PS51186">
    <property type="entry name" value="GNAT"/>
    <property type="match status" value="1"/>
</dbReference>
<dbReference type="OrthoDB" id="10264728at2759"/>
<dbReference type="STRING" id="1325734.A0A428NZM0"/>
<gene>
    <name evidence="5" type="ORF">CEP54_013914</name>
</gene>
<evidence type="ECO:0000256" key="3">
    <source>
        <dbReference type="SAM" id="MobiDB-lite"/>
    </source>
</evidence>
<dbReference type="Gene3D" id="3.40.630.30">
    <property type="match status" value="1"/>
</dbReference>
<sequence length="281" mass="31968">MFVRSVRSCVYAAGWMVSFRNGGVEGGRVGVARNDIGLGDQGPFISSTETRGSLSYRPYIPKARAVLVQIPYSVAWEYAGLVSNDSSSPVKMATFRRFRPDDVNKFSKCNLDPLTETYELNFYLQYHAKWPSLFQVCEDIDGNIVGYIMGKVESSPDAYKFSEHYLPWHAHITALTVAPEARRSGIAKILTDQLEVAADAENAWFVDLFVRRSNERAIKLYKSLGYSVFRVVRDYYGDHATDPTQSSEDAFDMRKPMKRDKDHQHIRDDGENHVVDPEDVW</sequence>
<proteinExistence type="predicted"/>
<evidence type="ECO:0000256" key="2">
    <source>
        <dbReference type="ARBA" id="ARBA00023315"/>
    </source>
</evidence>
<dbReference type="InterPro" id="IPR016181">
    <property type="entry name" value="Acyl_CoA_acyltransferase"/>
</dbReference>
<evidence type="ECO:0000256" key="1">
    <source>
        <dbReference type="ARBA" id="ARBA00022679"/>
    </source>
</evidence>
<dbReference type="GO" id="GO:0031416">
    <property type="term" value="C:NatB complex"/>
    <property type="evidence" value="ECO:0007669"/>
    <property type="project" value="TreeGrafter"/>
</dbReference>
<dbReference type="InterPro" id="IPR051646">
    <property type="entry name" value="NatB_acetyltransferase_subunit"/>
</dbReference>
<name>A0A428NZM0_9HYPO</name>
<dbReference type="Pfam" id="PF00583">
    <property type="entry name" value="Acetyltransf_1"/>
    <property type="match status" value="1"/>
</dbReference>
<keyword evidence="1" id="KW-0808">Transferase</keyword>
<evidence type="ECO:0000259" key="4">
    <source>
        <dbReference type="PROSITE" id="PS51186"/>
    </source>
</evidence>
<reference evidence="5 6" key="1">
    <citation type="submission" date="2017-06" db="EMBL/GenBank/DDBJ databases">
        <title>Comparative genomic analysis of Ambrosia Fusariam Clade fungi.</title>
        <authorList>
            <person name="Stajich J.E."/>
            <person name="Carrillo J."/>
            <person name="Kijimoto T."/>
            <person name="Eskalen A."/>
            <person name="O'Donnell K."/>
            <person name="Kasson M."/>
        </authorList>
    </citation>
    <scope>NUCLEOTIDE SEQUENCE [LARGE SCALE GENOMIC DNA]</scope>
    <source>
        <strain evidence="5 6">NRRL62584</strain>
    </source>
</reference>
<dbReference type="PANTHER" id="PTHR45910">
    <property type="entry name" value="N-ALPHA-ACETYLTRANSFERASE 20"/>
    <property type="match status" value="1"/>
</dbReference>
<dbReference type="CDD" id="cd04301">
    <property type="entry name" value="NAT_SF"/>
    <property type="match status" value="1"/>
</dbReference>